<feature type="signal peptide" evidence="1">
    <location>
        <begin position="1"/>
        <end position="21"/>
    </location>
</feature>
<dbReference type="AlphaFoldDB" id="D8PIC7"/>
<dbReference type="Gene3D" id="2.60.120.560">
    <property type="entry name" value="Exo-inulinase, domain 1"/>
    <property type="match status" value="1"/>
</dbReference>
<sequence length="224" mass="25085">MRSWILAVLCSITLWPGQSLPAEQEDPETSHTRQWDFDSIAPGTLPGSFVIGTLFDGRPAGEWKILITDRAKSPSQVLAQLQPKGTDQAHKLLLMEGTDSGNIDVEVSYLAVAGKADFGGGLVWHATDDRNYYLLRASSVEQKVRLYRVVKGVQQIVKQLDRPLPANGWHKLRIVQRGCEIKGLYDDAVLFRVCDQTFSNGRIGLWTKSDAVTYFDDLLLRRLD</sequence>
<dbReference type="STRING" id="330214.NIDE3326"/>
<reference evidence="2 3" key="1">
    <citation type="journal article" date="2010" name="Proc. Natl. Acad. Sci. U.S.A.">
        <title>A Nitrospira metagenome illuminates the physiology and evolution of globally important nitrite-oxidizing bacteria.</title>
        <authorList>
            <person name="Lucker S."/>
            <person name="Wagner M."/>
            <person name="Maixner F."/>
            <person name="Pelletier E."/>
            <person name="Koch H."/>
            <person name="Vacherie B."/>
            <person name="Rattei T."/>
            <person name="Sinninghe Damste J."/>
            <person name="Spieck E."/>
            <person name="Le Paslier D."/>
            <person name="Daims H."/>
        </authorList>
    </citation>
    <scope>NUCLEOTIDE SEQUENCE [LARGE SCALE GENOMIC DNA]</scope>
</reference>
<keyword evidence="1" id="KW-0732">Signal</keyword>
<evidence type="ECO:0000313" key="3">
    <source>
        <dbReference type="Proteomes" id="UP000001660"/>
    </source>
</evidence>
<accession>D8PIC7</accession>
<dbReference type="EMBL" id="FP929003">
    <property type="protein sequence ID" value="CBK43014.1"/>
    <property type="molecule type" value="Genomic_DNA"/>
</dbReference>
<evidence type="ECO:0008006" key="4">
    <source>
        <dbReference type="Google" id="ProtNLM"/>
    </source>
</evidence>
<organism evidence="2 3">
    <name type="scientific">Nitrospira defluvii</name>
    <dbReference type="NCBI Taxonomy" id="330214"/>
    <lineage>
        <taxon>Bacteria</taxon>
        <taxon>Pseudomonadati</taxon>
        <taxon>Nitrospirota</taxon>
        <taxon>Nitrospiria</taxon>
        <taxon>Nitrospirales</taxon>
        <taxon>Nitrospiraceae</taxon>
        <taxon>Nitrospira</taxon>
    </lineage>
</organism>
<evidence type="ECO:0000313" key="2">
    <source>
        <dbReference type="EMBL" id="CBK43014.1"/>
    </source>
</evidence>
<keyword evidence="3" id="KW-1185">Reference proteome</keyword>
<gene>
    <name evidence="2" type="ORF">NIDE3326</name>
</gene>
<name>D8PIC7_9BACT</name>
<feature type="chain" id="PRO_5003120110" description="3-keto-disaccharide hydrolase domain-containing protein" evidence="1">
    <location>
        <begin position="22"/>
        <end position="224"/>
    </location>
</feature>
<proteinExistence type="predicted"/>
<evidence type="ECO:0000256" key="1">
    <source>
        <dbReference type="SAM" id="SignalP"/>
    </source>
</evidence>
<dbReference type="Proteomes" id="UP000001660">
    <property type="component" value="Chromosome"/>
</dbReference>
<dbReference type="KEGG" id="nde:NIDE3326"/>
<dbReference type="HOGENOM" id="CLU_097485_0_0_0"/>
<protein>
    <recommendedName>
        <fullName evidence="4">3-keto-disaccharide hydrolase domain-containing protein</fullName>
    </recommendedName>
</protein>